<evidence type="ECO:0000256" key="1">
    <source>
        <dbReference type="SAM" id="MobiDB-lite"/>
    </source>
</evidence>
<sequence length="341" mass="38794">MSFQVMEISIMRSVGGTIKEVYKNLVLLRFRTQSSLVEPYRTDYSSSLPLQTKMKLALIFLSALVVITHQQFQSQPGGGRPWWSPYSYPQLLPSVVTNHQEIYYNNFQDDIPLSSFRRFRPTSPVSYFTQNADLHPSFTPDEYQRDFNEAEEFPDTQSRKKISNNIRPRPLSNKLPHQQKQRFFYNYYTNVNSILTKTATFTLTSTLSLTTVQSCIAAAKFKDDAAKATACRRKRGIFEIEPEETQFEIDPTETLQVMQTALPSLDGIRESRQLLADSSFDHISGSLSTEKLLMRAKRFFKYSVTSVTVTTYSLLSATVTKTVAIGDDAAVLCLPSGWTVC</sequence>
<dbReference type="Proteomes" id="UP000789390">
    <property type="component" value="Unassembled WGS sequence"/>
</dbReference>
<evidence type="ECO:0000313" key="2">
    <source>
        <dbReference type="EMBL" id="CAH0109650.1"/>
    </source>
</evidence>
<gene>
    <name evidence="2" type="ORF">DGAL_LOCUS13133</name>
</gene>
<protein>
    <submittedName>
        <fullName evidence="2">Uncharacterized protein</fullName>
    </submittedName>
</protein>
<organism evidence="2 3">
    <name type="scientific">Daphnia galeata</name>
    <dbReference type="NCBI Taxonomy" id="27404"/>
    <lineage>
        <taxon>Eukaryota</taxon>
        <taxon>Metazoa</taxon>
        <taxon>Ecdysozoa</taxon>
        <taxon>Arthropoda</taxon>
        <taxon>Crustacea</taxon>
        <taxon>Branchiopoda</taxon>
        <taxon>Diplostraca</taxon>
        <taxon>Cladocera</taxon>
        <taxon>Anomopoda</taxon>
        <taxon>Daphniidae</taxon>
        <taxon>Daphnia</taxon>
    </lineage>
</organism>
<accession>A0A8J2RWB2</accession>
<reference evidence="2" key="1">
    <citation type="submission" date="2021-11" db="EMBL/GenBank/DDBJ databases">
        <authorList>
            <person name="Schell T."/>
        </authorList>
    </citation>
    <scope>NUCLEOTIDE SEQUENCE</scope>
    <source>
        <strain evidence="2">M5</strain>
    </source>
</reference>
<comment type="caution">
    <text evidence="2">The sequence shown here is derived from an EMBL/GenBank/DDBJ whole genome shotgun (WGS) entry which is preliminary data.</text>
</comment>
<name>A0A8J2RWB2_9CRUS</name>
<dbReference type="AlphaFoldDB" id="A0A8J2RWB2"/>
<keyword evidence="3" id="KW-1185">Reference proteome</keyword>
<feature type="region of interest" description="Disordered" evidence="1">
    <location>
        <begin position="150"/>
        <end position="173"/>
    </location>
</feature>
<dbReference type="EMBL" id="CAKKLH010000294">
    <property type="protein sequence ID" value="CAH0109650.1"/>
    <property type="molecule type" value="Genomic_DNA"/>
</dbReference>
<proteinExistence type="predicted"/>
<dbReference type="OrthoDB" id="6361391at2759"/>
<evidence type="ECO:0000313" key="3">
    <source>
        <dbReference type="Proteomes" id="UP000789390"/>
    </source>
</evidence>